<protein>
    <submittedName>
        <fullName evidence="4">SPOR domain-containing protein</fullName>
    </submittedName>
</protein>
<proteinExistence type="predicted"/>
<dbReference type="Gene3D" id="3.30.70.1070">
    <property type="entry name" value="Sporulation related repeat"/>
    <property type="match status" value="1"/>
</dbReference>
<evidence type="ECO:0000313" key="4">
    <source>
        <dbReference type="EMBL" id="MER5171699.1"/>
    </source>
</evidence>
<dbReference type="SUPFAM" id="SSF110997">
    <property type="entry name" value="Sporulation related repeat"/>
    <property type="match status" value="1"/>
</dbReference>
<dbReference type="Proteomes" id="UP001438953">
    <property type="component" value="Unassembled WGS sequence"/>
</dbReference>
<feature type="chain" id="PRO_5045570960" evidence="2">
    <location>
        <begin position="25"/>
        <end position="501"/>
    </location>
</feature>
<dbReference type="InterPro" id="IPR007730">
    <property type="entry name" value="SPOR-like_dom"/>
</dbReference>
<accession>A0ABV1SFM5</accession>
<evidence type="ECO:0000313" key="5">
    <source>
        <dbReference type="Proteomes" id="UP001438953"/>
    </source>
</evidence>
<reference evidence="4 5" key="1">
    <citation type="submission" date="2024-06" db="EMBL/GenBank/DDBJ databases">
        <title>Thioclava kandeliae sp. nov. from a rhizosphere soil sample of Kandelia candel in a mangrove.</title>
        <authorList>
            <person name="Mu T."/>
        </authorList>
    </citation>
    <scope>NUCLEOTIDE SEQUENCE [LARGE SCALE GENOMIC DNA]</scope>
    <source>
        <strain evidence="4 5">CPCC 100088</strain>
    </source>
</reference>
<evidence type="ECO:0000259" key="3">
    <source>
        <dbReference type="PROSITE" id="PS51724"/>
    </source>
</evidence>
<dbReference type="EMBL" id="JAYWLC010000005">
    <property type="protein sequence ID" value="MER5171699.1"/>
    <property type="molecule type" value="Genomic_DNA"/>
</dbReference>
<evidence type="ECO:0000256" key="1">
    <source>
        <dbReference type="SAM" id="MobiDB-lite"/>
    </source>
</evidence>
<feature type="compositionally biased region" description="Low complexity" evidence="1">
    <location>
        <begin position="107"/>
        <end position="124"/>
    </location>
</feature>
<evidence type="ECO:0000256" key="2">
    <source>
        <dbReference type="SAM" id="SignalP"/>
    </source>
</evidence>
<comment type="caution">
    <text evidence="4">The sequence shown here is derived from an EMBL/GenBank/DDBJ whole genome shotgun (WGS) entry which is preliminary data.</text>
</comment>
<dbReference type="InterPro" id="IPR036680">
    <property type="entry name" value="SPOR-like_sf"/>
</dbReference>
<feature type="domain" description="SPOR" evidence="3">
    <location>
        <begin position="428"/>
        <end position="501"/>
    </location>
</feature>
<sequence length="501" mass="51136">MRMGRLLTSTVILAVLGTAGAAFAQESAPAELPPASYKGRQYVDSQGCVFVRGGFGNVVRWVPRVNRDRTPICNYKPTFGSNEKVLDIAKSAPEATPAPVEKPAPAPKMAASTPAAKPAAKPASDPLAGYKGGRNAPMPTIALTTTPPRIGRAVATAQPVPAAGQVPAPVPGAPSRVAPTVLAQSTPAASGYVSPYMLQGAAPAVTIASTQVVAGATTSCPNSPAQATRYMLSDGRSVLRCGAPVQDPASFINTANVGNLTVRTSSNPSGGYQSPYVAGGVAVAQNAPVPSRAKINHNTTRLPAPVPSSTETVTVGASSQQAYAASSPYAIPREVYVKTPNAPVSLAPVAISSSNPGGYEPAFDDGRLNPFRGPRTASGDAQMRQLWDDSVPAKLIPYPTAYAAPQPSVQVSVSSKSPRSAPAPKTRKVVASGRFVQVGAYADASNAASAKARLRASGLPVASSRTSKGLVIVYAGPFDGGSISGALGTARLAGFRDAYIR</sequence>
<gene>
    <name evidence="4" type="ORF">VSX56_07910</name>
</gene>
<keyword evidence="2" id="KW-0732">Signal</keyword>
<keyword evidence="5" id="KW-1185">Reference proteome</keyword>
<organism evidence="4 5">
    <name type="scientific">Thioclava kandeliae</name>
    <dbReference type="NCBI Taxonomy" id="3070818"/>
    <lineage>
        <taxon>Bacteria</taxon>
        <taxon>Pseudomonadati</taxon>
        <taxon>Pseudomonadota</taxon>
        <taxon>Alphaproteobacteria</taxon>
        <taxon>Rhodobacterales</taxon>
        <taxon>Paracoccaceae</taxon>
        <taxon>Thioclava</taxon>
    </lineage>
</organism>
<dbReference type="PROSITE" id="PS51724">
    <property type="entry name" value="SPOR"/>
    <property type="match status" value="1"/>
</dbReference>
<dbReference type="Pfam" id="PF05036">
    <property type="entry name" value="SPOR"/>
    <property type="match status" value="1"/>
</dbReference>
<dbReference type="RefSeq" id="WP_350936218.1">
    <property type="nucleotide sequence ID" value="NZ_JAYWLC010000005.1"/>
</dbReference>
<feature type="region of interest" description="Disordered" evidence="1">
    <location>
        <begin position="93"/>
        <end position="124"/>
    </location>
</feature>
<feature type="signal peptide" evidence="2">
    <location>
        <begin position="1"/>
        <end position="24"/>
    </location>
</feature>
<name>A0ABV1SFM5_9RHOB</name>